<comment type="caution">
    <text evidence="1">The sequence shown here is derived from an EMBL/GenBank/DDBJ whole genome shotgun (WGS) entry which is preliminary data.</text>
</comment>
<evidence type="ECO:0000313" key="1">
    <source>
        <dbReference type="EMBL" id="GIY53076.1"/>
    </source>
</evidence>
<proteinExistence type="predicted"/>
<sequence>MLLSNKYRSAYFSINTKNPFYFPLKSSKLSLSGVTGSSSVLEPPIKRSTFPVGGSMDVRCRSTFFLKSRSMVASHGGDQLSITEEDFPRKYRSLT</sequence>
<dbReference type="EMBL" id="BPLR01012320">
    <property type="protein sequence ID" value="GIY53076.1"/>
    <property type="molecule type" value="Genomic_DNA"/>
</dbReference>
<reference evidence="1 2" key="1">
    <citation type="submission" date="2021-06" db="EMBL/GenBank/DDBJ databases">
        <title>Caerostris extrusa draft genome.</title>
        <authorList>
            <person name="Kono N."/>
            <person name="Arakawa K."/>
        </authorList>
    </citation>
    <scope>NUCLEOTIDE SEQUENCE [LARGE SCALE GENOMIC DNA]</scope>
</reference>
<dbReference type="AlphaFoldDB" id="A0AAV4U5J2"/>
<keyword evidence="2" id="KW-1185">Reference proteome</keyword>
<organism evidence="1 2">
    <name type="scientific">Caerostris extrusa</name>
    <name type="common">Bark spider</name>
    <name type="synonym">Caerostris bankana</name>
    <dbReference type="NCBI Taxonomy" id="172846"/>
    <lineage>
        <taxon>Eukaryota</taxon>
        <taxon>Metazoa</taxon>
        <taxon>Ecdysozoa</taxon>
        <taxon>Arthropoda</taxon>
        <taxon>Chelicerata</taxon>
        <taxon>Arachnida</taxon>
        <taxon>Araneae</taxon>
        <taxon>Araneomorphae</taxon>
        <taxon>Entelegynae</taxon>
        <taxon>Araneoidea</taxon>
        <taxon>Araneidae</taxon>
        <taxon>Caerostris</taxon>
    </lineage>
</organism>
<name>A0AAV4U5J2_CAEEX</name>
<dbReference type="Proteomes" id="UP001054945">
    <property type="component" value="Unassembled WGS sequence"/>
</dbReference>
<accession>A0AAV4U5J2</accession>
<protein>
    <submittedName>
        <fullName evidence="1">Uncharacterized protein</fullName>
    </submittedName>
</protein>
<gene>
    <name evidence="1" type="ORF">CEXT_59171</name>
</gene>
<evidence type="ECO:0000313" key="2">
    <source>
        <dbReference type="Proteomes" id="UP001054945"/>
    </source>
</evidence>